<dbReference type="GO" id="GO:0031293">
    <property type="term" value="P:membrane protein intracellular domain proteolysis"/>
    <property type="evidence" value="ECO:0007669"/>
    <property type="project" value="TreeGrafter"/>
</dbReference>
<feature type="transmembrane region" description="Helical" evidence="6">
    <location>
        <begin position="309"/>
        <end position="332"/>
    </location>
</feature>
<dbReference type="InterPro" id="IPR001193">
    <property type="entry name" value="MBTPS2"/>
</dbReference>
<keyword evidence="3 6" id="KW-1133">Transmembrane helix</keyword>
<dbReference type="Pfam" id="PF02163">
    <property type="entry name" value="Peptidase_M50"/>
    <property type="match status" value="1"/>
</dbReference>
<dbReference type="GO" id="GO:0004222">
    <property type="term" value="F:metalloendopeptidase activity"/>
    <property type="evidence" value="ECO:0007669"/>
    <property type="project" value="InterPro"/>
</dbReference>
<evidence type="ECO:0000256" key="4">
    <source>
        <dbReference type="ARBA" id="ARBA00023136"/>
    </source>
</evidence>
<evidence type="ECO:0000256" key="3">
    <source>
        <dbReference type="ARBA" id="ARBA00022989"/>
    </source>
</evidence>
<organism evidence="8 9">
    <name type="scientific">Piromyces finnis</name>
    <dbReference type="NCBI Taxonomy" id="1754191"/>
    <lineage>
        <taxon>Eukaryota</taxon>
        <taxon>Fungi</taxon>
        <taxon>Fungi incertae sedis</taxon>
        <taxon>Chytridiomycota</taxon>
        <taxon>Chytridiomycota incertae sedis</taxon>
        <taxon>Neocallimastigomycetes</taxon>
        <taxon>Neocallimastigales</taxon>
        <taxon>Neocallimastigaceae</taxon>
        <taxon>Piromyces</taxon>
    </lineage>
</organism>
<reference evidence="8 9" key="2">
    <citation type="submission" date="2016-08" db="EMBL/GenBank/DDBJ databases">
        <title>Pervasive Adenine N6-methylation of Active Genes in Fungi.</title>
        <authorList>
            <consortium name="DOE Joint Genome Institute"/>
            <person name="Mondo S.J."/>
            <person name="Dannebaum R.O."/>
            <person name="Kuo R.C."/>
            <person name="Labutti K."/>
            <person name="Haridas S."/>
            <person name="Kuo A."/>
            <person name="Salamov A."/>
            <person name="Ahrendt S.R."/>
            <person name="Lipzen A."/>
            <person name="Sullivan W."/>
            <person name="Andreopoulos W.B."/>
            <person name="Clum A."/>
            <person name="Lindquist E."/>
            <person name="Daum C."/>
            <person name="Ramamoorthy G.K."/>
            <person name="Gryganskyi A."/>
            <person name="Culley D."/>
            <person name="Magnuson J.K."/>
            <person name="James T.Y."/>
            <person name="O'Malley M.A."/>
            <person name="Stajich J.E."/>
            <person name="Spatafora J.W."/>
            <person name="Visel A."/>
            <person name="Grigoriev I.V."/>
        </authorList>
    </citation>
    <scope>NUCLEOTIDE SEQUENCE [LARGE SCALE GENOMIC DNA]</scope>
    <source>
        <strain evidence="9">finn</strain>
    </source>
</reference>
<dbReference type="GO" id="GO:0016020">
    <property type="term" value="C:membrane"/>
    <property type="evidence" value="ECO:0007669"/>
    <property type="project" value="InterPro"/>
</dbReference>
<evidence type="ECO:0000256" key="5">
    <source>
        <dbReference type="ARBA" id="ARBA00032658"/>
    </source>
</evidence>
<comment type="subcellular location">
    <subcellularLocation>
        <location evidence="1">Endomembrane system</location>
        <topology evidence="1">Multi-pass membrane protein</topology>
    </subcellularLocation>
</comment>
<evidence type="ECO:0000256" key="2">
    <source>
        <dbReference type="ARBA" id="ARBA00022692"/>
    </source>
</evidence>
<evidence type="ECO:0000313" key="8">
    <source>
        <dbReference type="EMBL" id="ORX57904.1"/>
    </source>
</evidence>
<dbReference type="STRING" id="1754191.A0A1Y1VJP6"/>
<evidence type="ECO:0000259" key="7">
    <source>
        <dbReference type="Pfam" id="PF02163"/>
    </source>
</evidence>
<keyword evidence="9" id="KW-1185">Reference proteome</keyword>
<dbReference type="GO" id="GO:0005737">
    <property type="term" value="C:cytoplasm"/>
    <property type="evidence" value="ECO:0007669"/>
    <property type="project" value="TreeGrafter"/>
</dbReference>
<name>A0A1Y1VJP6_9FUNG</name>
<keyword evidence="4 6" id="KW-0472">Membrane</keyword>
<gene>
    <name evidence="8" type="ORF">BCR36DRAFT_402262</name>
</gene>
<feature type="transmembrane region" description="Helical" evidence="6">
    <location>
        <begin position="78"/>
        <end position="110"/>
    </location>
</feature>
<dbReference type="Proteomes" id="UP000193719">
    <property type="component" value="Unassembled WGS sequence"/>
</dbReference>
<reference evidence="8 9" key="1">
    <citation type="submission" date="2016-08" db="EMBL/GenBank/DDBJ databases">
        <title>Genomes of anaerobic fungi encode conserved fungal cellulosomes for biomass hydrolysis.</title>
        <authorList>
            <consortium name="DOE Joint Genome Institute"/>
            <person name="Haitjema C.H."/>
            <person name="Gilmore S.P."/>
            <person name="Henske J.K."/>
            <person name="Solomon K.V."/>
            <person name="De Groot R."/>
            <person name="Kuo A."/>
            <person name="Mondo S.J."/>
            <person name="Salamov A.A."/>
            <person name="Labutti K."/>
            <person name="Zhao Z."/>
            <person name="Chiniquy J."/>
            <person name="Barry K."/>
            <person name="Brewer H.M."/>
            <person name="Purvine S.O."/>
            <person name="Wright A.T."/>
            <person name="Boxma B."/>
            <person name="Van Alen T."/>
            <person name="Hackstein J.H."/>
            <person name="Baker S.E."/>
            <person name="Grigoriev I.V."/>
            <person name="O'Malley M.A."/>
        </authorList>
    </citation>
    <scope>NUCLEOTIDE SEQUENCE [LARGE SCALE GENOMIC DNA]</scope>
    <source>
        <strain evidence="9">finn</strain>
    </source>
</reference>
<evidence type="ECO:0000256" key="6">
    <source>
        <dbReference type="SAM" id="Phobius"/>
    </source>
</evidence>
<proteinExistence type="predicted"/>
<dbReference type="AlphaFoldDB" id="A0A1Y1VJP6"/>
<evidence type="ECO:0000256" key="1">
    <source>
        <dbReference type="ARBA" id="ARBA00004127"/>
    </source>
</evidence>
<dbReference type="PRINTS" id="PR01000">
    <property type="entry name" value="SREBPS2PTASE"/>
</dbReference>
<dbReference type="GO" id="GO:1905897">
    <property type="term" value="P:regulation of response to endoplasmic reticulum stress"/>
    <property type="evidence" value="ECO:0007669"/>
    <property type="project" value="TreeGrafter"/>
</dbReference>
<sequence length="736" mass="85029">MAFLLFVGALLVFWIIVAIIGKYKSLNETNSSLFSNSVLPPNVNSQSIVRFGKIFYQTKSLNKLLLNISKKGKKFWQIWFSVGVIFGFFAIALSTLILLASFSISLYSLVYSLTNNNNKINIPNHPMVSVEFNKLSNVGNSNLEFNNTQTFQNNTFQFTNNEDNFVSIKDDLIVLKTFSENSIIINKTQPISYDNYIKSLVYGNWNENYEYEESFTEHTAKKYNQFLVSVIPGINLPLCHIGYYILAVFLSGIIHEFGHAIAALIEHVSVYSTGSFLYIIFPGAFVNMDDHLLLLLKPFNQLRIFCAGVWHNVWLCIICYLLLISMPIWLYIGYSHSNNELYVLDVNKNSPLYGYINKGSVIHTINDQPIPYGKDGFEIILRQSLIKNPINNLGYCISKDLYENNDNSCCNVSLEKPLSSSNLQCFEHHEALLDLYEVYMNEKTFNVERSGPYIPVPPIKSKCTNFINVIKNSPKCYVDSDCKDINYIKQKRLINEYNSTNNTSSLISNALIRKREVKYEDLSQKEYFENLHSYDTQLDSYCMTPYIPNPFMRVIKFQINDYPKDHHPYYQEVIFLSDPREVWDSVKVGNYFPRFRFLPFFIPYMIEYTIKYTISLSAALSILNMVPAYNMDGYHAFFAIMVIIKQIYTRAKKKLPKLLLKERRFRQIFSVNFYVSLINNEEEVNEELLNTSNDTQKKNIRQYFEKLIPLIYTLLLAVAIIAGIVGALSGNSHSLV</sequence>
<dbReference type="GO" id="GO:0012505">
    <property type="term" value="C:endomembrane system"/>
    <property type="evidence" value="ECO:0007669"/>
    <property type="project" value="UniProtKB-SubCell"/>
</dbReference>
<dbReference type="EMBL" id="MCFH01000005">
    <property type="protein sequence ID" value="ORX57904.1"/>
    <property type="molecule type" value="Genomic_DNA"/>
</dbReference>
<dbReference type="PANTHER" id="PTHR13325">
    <property type="entry name" value="PROTEASE M50 MEMBRANE-BOUND TRANSCRIPTION FACTOR SITE 2 PROTEASE"/>
    <property type="match status" value="1"/>
</dbReference>
<dbReference type="OrthoDB" id="7694678at2759"/>
<feature type="transmembrane region" description="Helical" evidence="6">
    <location>
        <begin position="268"/>
        <end position="288"/>
    </location>
</feature>
<protein>
    <recommendedName>
        <fullName evidence="5">Endopeptidase S2P</fullName>
    </recommendedName>
</protein>
<comment type="caution">
    <text evidence="8">The sequence shown here is derived from an EMBL/GenBank/DDBJ whole genome shotgun (WGS) entry which is preliminary data.</text>
</comment>
<accession>A0A1Y1VJP6</accession>
<keyword evidence="2 6" id="KW-0812">Transmembrane</keyword>
<feature type="transmembrane region" description="Helical" evidence="6">
    <location>
        <begin position="707"/>
        <end position="728"/>
    </location>
</feature>
<dbReference type="PANTHER" id="PTHR13325:SF3">
    <property type="entry name" value="MEMBRANE-BOUND TRANSCRIPTION FACTOR SITE-2 PROTEASE"/>
    <property type="match status" value="1"/>
</dbReference>
<feature type="domain" description="Peptidase M50" evidence="7">
    <location>
        <begin position="243"/>
        <end position="397"/>
    </location>
</feature>
<evidence type="ECO:0000313" key="9">
    <source>
        <dbReference type="Proteomes" id="UP000193719"/>
    </source>
</evidence>
<dbReference type="InterPro" id="IPR008915">
    <property type="entry name" value="Peptidase_M50"/>
</dbReference>